<dbReference type="EMBL" id="VMNX01000091">
    <property type="protein sequence ID" value="MPY51297.1"/>
    <property type="molecule type" value="Genomic_DNA"/>
</dbReference>
<comment type="caution">
    <text evidence="1">The sequence shown here is derived from an EMBL/GenBank/DDBJ whole genome shotgun (WGS) entry which is preliminary data.</text>
</comment>
<reference evidence="1 2" key="1">
    <citation type="submission" date="2019-09" db="EMBL/GenBank/DDBJ databases">
        <authorList>
            <person name="Duangmal K."/>
            <person name="Teo W.F.A."/>
            <person name="Lipun K."/>
        </authorList>
    </citation>
    <scope>NUCLEOTIDE SEQUENCE [LARGE SCALE GENOMIC DNA]</scope>
    <source>
        <strain evidence="1 2">K1PN6</strain>
    </source>
</reference>
<dbReference type="PANTHER" id="PTHR38567">
    <property type="entry name" value="DUF4291 DOMAIN-CONTAINING PROTEIN"/>
    <property type="match status" value="1"/>
</dbReference>
<dbReference type="InterPro" id="IPR025633">
    <property type="entry name" value="DUF4291"/>
</dbReference>
<sequence length="70" mass="7909">MEEPQHRISAAYAESTITVYQAYSPAIGLPAVREDRFPAEWTRGRTAWIKPDVLERIQEGAALLAWRPGL</sequence>
<organism evidence="1 2">
    <name type="scientific">Streptomyces acidicola</name>
    <dbReference type="NCBI Taxonomy" id="2596892"/>
    <lineage>
        <taxon>Bacteria</taxon>
        <taxon>Bacillati</taxon>
        <taxon>Actinomycetota</taxon>
        <taxon>Actinomycetes</taxon>
        <taxon>Kitasatosporales</taxon>
        <taxon>Streptomycetaceae</taxon>
        <taxon>Streptomyces</taxon>
    </lineage>
</organism>
<evidence type="ECO:0000313" key="2">
    <source>
        <dbReference type="Proteomes" id="UP000373149"/>
    </source>
</evidence>
<dbReference type="PANTHER" id="PTHR38567:SF1">
    <property type="entry name" value="DUF4291 DOMAIN-CONTAINING PROTEIN"/>
    <property type="match status" value="1"/>
</dbReference>
<dbReference type="Proteomes" id="UP000373149">
    <property type="component" value="Unassembled WGS sequence"/>
</dbReference>
<dbReference type="AlphaFoldDB" id="A0A5N8WVJ6"/>
<protein>
    <submittedName>
        <fullName evidence="1">DUF4291 domain-containing protein</fullName>
    </submittedName>
</protein>
<evidence type="ECO:0000313" key="1">
    <source>
        <dbReference type="EMBL" id="MPY51297.1"/>
    </source>
</evidence>
<proteinExistence type="predicted"/>
<dbReference type="Pfam" id="PF14124">
    <property type="entry name" value="DUF4291"/>
    <property type="match status" value="1"/>
</dbReference>
<gene>
    <name evidence="1" type="ORF">FPZ41_23145</name>
</gene>
<accession>A0A5N8WVJ6</accession>
<name>A0A5N8WVJ6_9ACTN</name>
<keyword evidence="2" id="KW-1185">Reference proteome</keyword>